<evidence type="ECO:0000256" key="1">
    <source>
        <dbReference type="SAM" id="MobiDB-lite"/>
    </source>
</evidence>
<organism evidence="3 4">
    <name type="scientific">Geodermatophilus tzadiensis</name>
    <dbReference type="NCBI Taxonomy" id="1137988"/>
    <lineage>
        <taxon>Bacteria</taxon>
        <taxon>Bacillati</taxon>
        <taxon>Actinomycetota</taxon>
        <taxon>Actinomycetes</taxon>
        <taxon>Geodermatophilales</taxon>
        <taxon>Geodermatophilaceae</taxon>
        <taxon>Geodermatophilus</taxon>
    </lineage>
</organism>
<reference evidence="3 4" key="1">
    <citation type="submission" date="2018-03" db="EMBL/GenBank/DDBJ databases">
        <title>Genomic Encyclopedia of Archaeal and Bacterial Type Strains, Phase II (KMG-II): from individual species to whole genera.</title>
        <authorList>
            <person name="Goeker M."/>
        </authorList>
    </citation>
    <scope>NUCLEOTIDE SEQUENCE [LARGE SCALE GENOMIC DNA]</scope>
    <source>
        <strain evidence="3 4">DSM 45416</strain>
    </source>
</reference>
<protein>
    <recommendedName>
        <fullName evidence="5">Secreted protein</fullName>
    </recommendedName>
</protein>
<evidence type="ECO:0000313" key="3">
    <source>
        <dbReference type="EMBL" id="PRY48505.1"/>
    </source>
</evidence>
<evidence type="ECO:0008006" key="5">
    <source>
        <dbReference type="Google" id="ProtNLM"/>
    </source>
</evidence>
<proteinExistence type="predicted"/>
<name>A0A2T0TS33_9ACTN</name>
<evidence type="ECO:0000256" key="2">
    <source>
        <dbReference type="SAM" id="SignalP"/>
    </source>
</evidence>
<feature type="signal peptide" evidence="2">
    <location>
        <begin position="1"/>
        <end position="28"/>
    </location>
</feature>
<keyword evidence="2" id="KW-0732">Signal</keyword>
<dbReference type="OrthoDB" id="4950746at2"/>
<evidence type="ECO:0000313" key="4">
    <source>
        <dbReference type="Proteomes" id="UP000239210"/>
    </source>
</evidence>
<feature type="chain" id="PRO_5015566701" description="Secreted protein" evidence="2">
    <location>
        <begin position="29"/>
        <end position="101"/>
    </location>
</feature>
<dbReference type="Proteomes" id="UP000239210">
    <property type="component" value="Unassembled WGS sequence"/>
</dbReference>
<feature type="region of interest" description="Disordered" evidence="1">
    <location>
        <begin position="82"/>
        <end position="101"/>
    </location>
</feature>
<dbReference type="AlphaFoldDB" id="A0A2T0TS33"/>
<sequence>MTSTLKRTAFCLAATTALVTGVAGTASAQPVDQDGLVNVNVGDVTILEDVNIGVAAQLAAQICGVKVGPVAVLGTAVDRSGDTRTVCESDQGPVTLRQNAG</sequence>
<dbReference type="RefSeq" id="WP_106278219.1">
    <property type="nucleotide sequence ID" value="NZ_PVTG01000009.1"/>
</dbReference>
<dbReference type="EMBL" id="PVTG01000009">
    <property type="protein sequence ID" value="PRY48505.1"/>
    <property type="molecule type" value="Genomic_DNA"/>
</dbReference>
<accession>A0A2T0TS33</accession>
<comment type="caution">
    <text evidence="3">The sequence shown here is derived from an EMBL/GenBank/DDBJ whole genome shotgun (WGS) entry which is preliminary data.</text>
</comment>
<keyword evidence="4" id="KW-1185">Reference proteome</keyword>
<gene>
    <name evidence="3" type="ORF">LY71_109142</name>
</gene>